<dbReference type="Proteomes" id="UP000836788">
    <property type="component" value="Chromosome 15"/>
</dbReference>
<accession>A0A8J9X322</accession>
<dbReference type="EMBL" id="OU594956">
    <property type="protein sequence ID" value="CAG9281791.1"/>
    <property type="molecule type" value="Genomic_DNA"/>
</dbReference>
<dbReference type="AlphaFoldDB" id="A0A8J9X322"/>
<evidence type="ECO:0000313" key="1">
    <source>
        <dbReference type="EMBL" id="CAG9281791.1"/>
    </source>
</evidence>
<gene>
    <name evidence="1" type="ORF">PTTT1_LOCUS17569</name>
</gene>
<proteinExistence type="predicted"/>
<name>A0A8J9X322_PHATR</name>
<protein>
    <submittedName>
        <fullName evidence="1">Uncharacterized protein</fullName>
    </submittedName>
</protein>
<reference evidence="1" key="1">
    <citation type="submission" date="2022-02" db="EMBL/GenBank/DDBJ databases">
        <authorList>
            <person name="Giguere J D."/>
        </authorList>
    </citation>
    <scope>NUCLEOTIDE SEQUENCE</scope>
    <source>
        <strain evidence="1">CCAP 1055/1</strain>
    </source>
</reference>
<organism evidence="1">
    <name type="scientific">Phaeodactylum tricornutum</name>
    <name type="common">Diatom</name>
    <dbReference type="NCBI Taxonomy" id="2850"/>
    <lineage>
        <taxon>Eukaryota</taxon>
        <taxon>Sar</taxon>
        <taxon>Stramenopiles</taxon>
        <taxon>Ochrophyta</taxon>
        <taxon>Bacillariophyta</taxon>
        <taxon>Bacillariophyceae</taxon>
        <taxon>Bacillariophycidae</taxon>
        <taxon>Naviculales</taxon>
        <taxon>Phaeodactylaceae</taxon>
        <taxon>Phaeodactylum</taxon>
    </lineage>
</organism>
<sequence>MSYLLAEHRQAIALSNMGVSLLEKGLYREALETIKDSVVAIKGLYGSQRCRSQNEHDVPVPLADEVKRAYRRLAQGKREIVSISIEVIADDDGFCSIKNLKKNLTHSSNFSICYPIRIDSFNSDMHCLDFHSGIVLHNFSTAHLCLSRLPELSPNRAQKLRDGAYKVGCLANKTLAKLILDDNEATFCGQVLQETSLFMATLATLKTLVSVLHESGCLREAKAFFQRMLDLQGAVLDVGDVELYCTMAASAA</sequence>